<dbReference type="Pfam" id="PF03575">
    <property type="entry name" value="Peptidase_S51"/>
    <property type="match status" value="1"/>
</dbReference>
<evidence type="ECO:0000256" key="1">
    <source>
        <dbReference type="ARBA" id="ARBA00006534"/>
    </source>
</evidence>
<evidence type="ECO:0000313" key="5">
    <source>
        <dbReference type="EMBL" id="PYZ98910.1"/>
    </source>
</evidence>
<keyword evidence="3" id="KW-0378">Hydrolase</keyword>
<dbReference type="GO" id="GO:0008236">
    <property type="term" value="F:serine-type peptidase activity"/>
    <property type="evidence" value="ECO:0007669"/>
    <property type="project" value="UniProtKB-KW"/>
</dbReference>
<name>A0A2W0HG55_9BACI</name>
<reference evidence="5 6" key="1">
    <citation type="submission" date="2017-10" db="EMBL/GenBank/DDBJ databases">
        <title>Bacillus sp. nov., a halophilic bacterium isolated from a Yangshapao Lake.</title>
        <authorList>
            <person name="Wang H."/>
        </authorList>
    </citation>
    <scope>NUCLEOTIDE SEQUENCE [LARGE SCALE GENOMIC DNA]</scope>
    <source>
        <strain evidence="5 6">YSP-3</strain>
    </source>
</reference>
<keyword evidence="2" id="KW-0645">Protease</keyword>
<dbReference type="InterPro" id="IPR005320">
    <property type="entry name" value="Peptidase_S51"/>
</dbReference>
<dbReference type="InterPro" id="IPR029062">
    <property type="entry name" value="Class_I_gatase-like"/>
</dbReference>
<dbReference type="PANTHER" id="PTHR36175:SF1">
    <property type="entry name" value="CYANOPHYCINASE"/>
    <property type="match status" value="1"/>
</dbReference>
<accession>A0A2W0HG55</accession>
<gene>
    <name evidence="5" type="ORF">CR205_10165</name>
</gene>
<keyword evidence="6" id="KW-1185">Reference proteome</keyword>
<sequence>MTKHLFLYGGDPTLEEPGREFAKLAGGEDGSVVLLILRREGWESYLPRYTEVWKKEGLTQIDVVMDREDGRLDVEEAVRLIKKATGIFIGGGDTGRYHELYTQSRVKEAIRSQVSDGIPFGGNSAGALIAPEKCLISPNDSEDGEPKQLEGLGLITSLGVAVHYTEWDEEKPFREALDRAKLSDGIGIDEQACAYLKNGRIERTYGENVHTVSGRDLFRF</sequence>
<dbReference type="OrthoDB" id="65372at2"/>
<evidence type="ECO:0000256" key="3">
    <source>
        <dbReference type="ARBA" id="ARBA00022801"/>
    </source>
</evidence>
<dbReference type="SUPFAM" id="SSF52317">
    <property type="entry name" value="Class I glutamine amidotransferase-like"/>
    <property type="match status" value="1"/>
</dbReference>
<dbReference type="Proteomes" id="UP000248066">
    <property type="component" value="Unassembled WGS sequence"/>
</dbReference>
<evidence type="ECO:0000256" key="2">
    <source>
        <dbReference type="ARBA" id="ARBA00022670"/>
    </source>
</evidence>
<dbReference type="Gene3D" id="3.40.50.880">
    <property type="match status" value="1"/>
</dbReference>
<dbReference type="GO" id="GO:0006508">
    <property type="term" value="P:proteolysis"/>
    <property type="evidence" value="ECO:0007669"/>
    <property type="project" value="UniProtKB-KW"/>
</dbReference>
<proteinExistence type="inferred from homology"/>
<keyword evidence="4" id="KW-0720">Serine protease</keyword>
<comment type="similarity">
    <text evidence="1">Belongs to the peptidase S51 family.</text>
</comment>
<dbReference type="AlphaFoldDB" id="A0A2W0HG55"/>
<evidence type="ECO:0000313" key="6">
    <source>
        <dbReference type="Proteomes" id="UP000248066"/>
    </source>
</evidence>
<comment type="caution">
    <text evidence="5">The sequence shown here is derived from an EMBL/GenBank/DDBJ whole genome shotgun (WGS) entry which is preliminary data.</text>
</comment>
<dbReference type="PANTHER" id="PTHR36175">
    <property type="entry name" value="CYANOPHYCINASE"/>
    <property type="match status" value="1"/>
</dbReference>
<dbReference type="RefSeq" id="WP_110519190.1">
    <property type="nucleotide sequence ID" value="NZ_PDOF01000001.1"/>
</dbReference>
<organism evidence="5 6">
    <name type="scientific">Alteribacter lacisalsi</name>
    <dbReference type="NCBI Taxonomy" id="2045244"/>
    <lineage>
        <taxon>Bacteria</taxon>
        <taxon>Bacillati</taxon>
        <taxon>Bacillota</taxon>
        <taxon>Bacilli</taxon>
        <taxon>Bacillales</taxon>
        <taxon>Bacillaceae</taxon>
        <taxon>Alteribacter</taxon>
    </lineage>
</organism>
<protein>
    <submittedName>
        <fullName evidence="5">Peptidase S51</fullName>
    </submittedName>
</protein>
<dbReference type="EMBL" id="PDOF01000001">
    <property type="protein sequence ID" value="PYZ98910.1"/>
    <property type="molecule type" value="Genomic_DNA"/>
</dbReference>
<dbReference type="CDD" id="cd03129">
    <property type="entry name" value="GAT1_Peptidase_E_like"/>
    <property type="match status" value="1"/>
</dbReference>
<evidence type="ECO:0000256" key="4">
    <source>
        <dbReference type="ARBA" id="ARBA00022825"/>
    </source>
</evidence>